<dbReference type="Pfam" id="PF00319">
    <property type="entry name" value="SRF-TF"/>
    <property type="match status" value="1"/>
</dbReference>
<reference evidence="7 8" key="1">
    <citation type="submission" date="2016-09" db="EMBL/GenBank/DDBJ databases">
        <title>The draft genome of Dichanthelium oligosanthes: A C3 panicoid grass species.</title>
        <authorList>
            <person name="Studer A.J."/>
            <person name="Schnable J.C."/>
            <person name="Brutnell T.P."/>
        </authorList>
    </citation>
    <scope>NUCLEOTIDE SEQUENCE [LARGE SCALE GENOMIC DNA]</scope>
    <source>
        <strain evidence="8">cv. Kellogg 1175</strain>
        <tissue evidence="7">Leaf</tissue>
    </source>
</reference>
<dbReference type="OrthoDB" id="675102at2759"/>
<keyword evidence="4" id="KW-0804">Transcription</keyword>
<dbReference type="GO" id="GO:0005634">
    <property type="term" value="C:nucleus"/>
    <property type="evidence" value="ECO:0007669"/>
    <property type="project" value="UniProtKB-SubCell"/>
</dbReference>
<evidence type="ECO:0000313" key="8">
    <source>
        <dbReference type="Proteomes" id="UP000095767"/>
    </source>
</evidence>
<dbReference type="PROSITE" id="PS50066">
    <property type="entry name" value="MADS_BOX_2"/>
    <property type="match status" value="1"/>
</dbReference>
<evidence type="ECO:0000256" key="2">
    <source>
        <dbReference type="ARBA" id="ARBA00023015"/>
    </source>
</evidence>
<comment type="caution">
    <text evidence="7">The sequence shown here is derived from an EMBL/GenBank/DDBJ whole genome shotgun (WGS) entry which is preliminary data.</text>
</comment>
<dbReference type="Gene3D" id="3.40.1810.10">
    <property type="entry name" value="Transcription factor, MADS-box"/>
    <property type="match status" value="1"/>
</dbReference>
<organism evidence="7 8">
    <name type="scientific">Dichanthelium oligosanthes</name>
    <dbReference type="NCBI Taxonomy" id="888268"/>
    <lineage>
        <taxon>Eukaryota</taxon>
        <taxon>Viridiplantae</taxon>
        <taxon>Streptophyta</taxon>
        <taxon>Embryophyta</taxon>
        <taxon>Tracheophyta</taxon>
        <taxon>Spermatophyta</taxon>
        <taxon>Magnoliopsida</taxon>
        <taxon>Liliopsida</taxon>
        <taxon>Poales</taxon>
        <taxon>Poaceae</taxon>
        <taxon>PACMAD clade</taxon>
        <taxon>Panicoideae</taxon>
        <taxon>Panicodae</taxon>
        <taxon>Paniceae</taxon>
        <taxon>Dichantheliinae</taxon>
        <taxon>Dichanthelium</taxon>
    </lineage>
</organism>
<evidence type="ECO:0000256" key="5">
    <source>
        <dbReference type="ARBA" id="ARBA00023242"/>
    </source>
</evidence>
<evidence type="ECO:0000256" key="4">
    <source>
        <dbReference type="ARBA" id="ARBA00023163"/>
    </source>
</evidence>
<dbReference type="SMART" id="SM00432">
    <property type="entry name" value="MADS"/>
    <property type="match status" value="1"/>
</dbReference>
<proteinExistence type="predicted"/>
<sequence length="204" mass="22887">MPRRGRRLGVRFIEDDRDRSLTFFKWHSGLFKATSDLSTLTGMRVVVVLELENERFSSFGTPDASPIVDAFFPWDAPTEFDTSEEQKAKTTILQNEQFQLEKYKAMGNKRKKEKLARIKEMQETSRTFKYAYGCDATKVFSIGSLTSILPIASMVIHSSSSASKVRLLASKANDASITTDTTKTAVVPFGAMYSFHRATPSTTT</sequence>
<dbReference type="EMBL" id="LWDX02034517">
    <property type="protein sequence ID" value="OEL26510.1"/>
    <property type="molecule type" value="Genomic_DNA"/>
</dbReference>
<name>A0A1E5VN03_9POAL</name>
<comment type="subcellular location">
    <subcellularLocation>
        <location evidence="1">Nucleus</location>
    </subcellularLocation>
</comment>
<evidence type="ECO:0000259" key="6">
    <source>
        <dbReference type="PROSITE" id="PS50066"/>
    </source>
</evidence>
<dbReference type="InterPro" id="IPR002100">
    <property type="entry name" value="TF_MADSbox"/>
</dbReference>
<keyword evidence="8" id="KW-1185">Reference proteome</keyword>
<dbReference type="AlphaFoldDB" id="A0A1E5VN03"/>
<keyword evidence="5" id="KW-0539">Nucleus</keyword>
<dbReference type="SUPFAM" id="SSF55455">
    <property type="entry name" value="SRF-like"/>
    <property type="match status" value="1"/>
</dbReference>
<dbReference type="InterPro" id="IPR036879">
    <property type="entry name" value="TF_MADSbox_sf"/>
</dbReference>
<keyword evidence="3" id="KW-0238">DNA-binding</keyword>
<dbReference type="STRING" id="888268.A0A1E5VN03"/>
<protein>
    <recommendedName>
        <fullName evidence="6">MADS-box domain-containing protein</fullName>
    </recommendedName>
</protein>
<dbReference type="GO" id="GO:0003677">
    <property type="term" value="F:DNA binding"/>
    <property type="evidence" value="ECO:0007669"/>
    <property type="project" value="UniProtKB-KW"/>
</dbReference>
<evidence type="ECO:0000256" key="1">
    <source>
        <dbReference type="ARBA" id="ARBA00004123"/>
    </source>
</evidence>
<feature type="domain" description="MADS-box" evidence="6">
    <location>
        <begin position="3"/>
        <end position="63"/>
    </location>
</feature>
<keyword evidence="2" id="KW-0805">Transcription regulation</keyword>
<accession>A0A1E5VN03</accession>
<evidence type="ECO:0000313" key="7">
    <source>
        <dbReference type="EMBL" id="OEL26510.1"/>
    </source>
</evidence>
<dbReference type="GO" id="GO:0046983">
    <property type="term" value="F:protein dimerization activity"/>
    <property type="evidence" value="ECO:0007669"/>
    <property type="project" value="InterPro"/>
</dbReference>
<evidence type="ECO:0000256" key="3">
    <source>
        <dbReference type="ARBA" id="ARBA00023125"/>
    </source>
</evidence>
<gene>
    <name evidence="7" type="ORF">BAE44_0012467</name>
</gene>
<dbReference type="Proteomes" id="UP000095767">
    <property type="component" value="Unassembled WGS sequence"/>
</dbReference>